<dbReference type="PANTHER" id="PTHR43766">
    <property type="entry name" value="TRYPTOPHAN--TRNA LIGASE, MITOCHONDRIAL"/>
    <property type="match status" value="1"/>
</dbReference>
<accession>A0AAV9VMG4</accession>
<dbReference type="SUPFAM" id="SSF52374">
    <property type="entry name" value="Nucleotidylyl transferase"/>
    <property type="match status" value="1"/>
</dbReference>
<dbReference type="GO" id="GO:0005759">
    <property type="term" value="C:mitochondrial matrix"/>
    <property type="evidence" value="ECO:0007669"/>
    <property type="project" value="TreeGrafter"/>
</dbReference>
<gene>
    <name evidence="10" type="primary">MSW1</name>
    <name evidence="10" type="ORF">TWF730_005744</name>
</gene>
<dbReference type="PANTHER" id="PTHR43766:SF1">
    <property type="entry name" value="TRYPTOPHAN--TRNA LIGASE, MITOCHONDRIAL"/>
    <property type="match status" value="1"/>
</dbReference>
<dbReference type="Proteomes" id="UP001373714">
    <property type="component" value="Unassembled WGS sequence"/>
</dbReference>
<evidence type="ECO:0000256" key="4">
    <source>
        <dbReference type="ARBA" id="ARBA00022741"/>
    </source>
</evidence>
<evidence type="ECO:0000256" key="2">
    <source>
        <dbReference type="ARBA" id="ARBA00013161"/>
    </source>
</evidence>
<dbReference type="CDD" id="cd00806">
    <property type="entry name" value="TrpRS_core"/>
    <property type="match status" value="1"/>
</dbReference>
<evidence type="ECO:0000256" key="3">
    <source>
        <dbReference type="ARBA" id="ARBA00022598"/>
    </source>
</evidence>
<evidence type="ECO:0000313" key="11">
    <source>
        <dbReference type="Proteomes" id="UP001373714"/>
    </source>
</evidence>
<reference evidence="10 11" key="1">
    <citation type="submission" date="2019-10" db="EMBL/GenBank/DDBJ databases">
        <authorList>
            <person name="Palmer J.M."/>
        </authorList>
    </citation>
    <scope>NUCLEOTIDE SEQUENCE [LARGE SCALE GENOMIC DNA]</scope>
    <source>
        <strain evidence="10 11">TWF730</strain>
    </source>
</reference>
<evidence type="ECO:0000256" key="9">
    <source>
        <dbReference type="RuleBase" id="RU363036"/>
    </source>
</evidence>
<dbReference type="InterPro" id="IPR002305">
    <property type="entry name" value="aa-tRNA-synth_Ic"/>
</dbReference>
<evidence type="ECO:0000256" key="7">
    <source>
        <dbReference type="ARBA" id="ARBA00023146"/>
    </source>
</evidence>
<comment type="caution">
    <text evidence="10">The sequence shown here is derived from an EMBL/GenBank/DDBJ whole genome shotgun (WGS) entry which is preliminary data.</text>
</comment>
<dbReference type="Pfam" id="PF00579">
    <property type="entry name" value="tRNA-synt_1b"/>
    <property type="match status" value="1"/>
</dbReference>
<proteinExistence type="inferred from homology"/>
<dbReference type="InterPro" id="IPR001412">
    <property type="entry name" value="aa-tRNA-synth_I_CS"/>
</dbReference>
<dbReference type="FunFam" id="3.40.50.620:FF:000082">
    <property type="entry name" value="MSW1p Mitochondrial tryptophanyl-tRNA synthetase"/>
    <property type="match status" value="1"/>
</dbReference>
<keyword evidence="6 9" id="KW-0648">Protein biosynthesis</keyword>
<dbReference type="EC" id="6.1.1.2" evidence="2"/>
<organism evidence="10 11">
    <name type="scientific">Orbilia blumenaviensis</name>
    <dbReference type="NCBI Taxonomy" id="1796055"/>
    <lineage>
        <taxon>Eukaryota</taxon>
        <taxon>Fungi</taxon>
        <taxon>Dikarya</taxon>
        <taxon>Ascomycota</taxon>
        <taxon>Pezizomycotina</taxon>
        <taxon>Orbiliomycetes</taxon>
        <taxon>Orbiliales</taxon>
        <taxon>Orbiliaceae</taxon>
        <taxon>Orbilia</taxon>
    </lineage>
</organism>
<protein>
    <recommendedName>
        <fullName evidence="2">tryptophan--tRNA ligase</fullName>
        <ecNumber evidence="2">6.1.1.2</ecNumber>
    </recommendedName>
    <alternativeName>
        <fullName evidence="8">Tryptophanyl-tRNA synthetase</fullName>
    </alternativeName>
</protein>
<dbReference type="GO" id="GO:0005524">
    <property type="term" value="F:ATP binding"/>
    <property type="evidence" value="ECO:0007669"/>
    <property type="project" value="UniProtKB-KW"/>
</dbReference>
<dbReference type="AlphaFoldDB" id="A0AAV9VMG4"/>
<dbReference type="InterPro" id="IPR002306">
    <property type="entry name" value="Trp-tRNA-ligase"/>
</dbReference>
<evidence type="ECO:0000313" key="10">
    <source>
        <dbReference type="EMBL" id="KAK6362042.1"/>
    </source>
</evidence>
<evidence type="ECO:0000256" key="8">
    <source>
        <dbReference type="ARBA" id="ARBA00030268"/>
    </source>
</evidence>
<dbReference type="GO" id="GO:0004830">
    <property type="term" value="F:tryptophan-tRNA ligase activity"/>
    <property type="evidence" value="ECO:0007669"/>
    <property type="project" value="UniProtKB-EC"/>
</dbReference>
<comment type="similarity">
    <text evidence="1 9">Belongs to the class-I aminoacyl-tRNA synthetase family.</text>
</comment>
<dbReference type="GO" id="GO:0070183">
    <property type="term" value="P:mitochondrial tryptophanyl-tRNA aminoacylation"/>
    <property type="evidence" value="ECO:0007669"/>
    <property type="project" value="TreeGrafter"/>
</dbReference>
<dbReference type="EMBL" id="JAVHNS010000002">
    <property type="protein sequence ID" value="KAK6362042.1"/>
    <property type="molecule type" value="Genomic_DNA"/>
</dbReference>
<dbReference type="NCBIfam" id="TIGR00233">
    <property type="entry name" value="trpS"/>
    <property type="match status" value="1"/>
</dbReference>
<dbReference type="PROSITE" id="PS00178">
    <property type="entry name" value="AA_TRNA_LIGASE_I"/>
    <property type="match status" value="1"/>
</dbReference>
<dbReference type="InterPro" id="IPR050203">
    <property type="entry name" value="Trp-tRNA_synthetase"/>
</dbReference>
<evidence type="ECO:0000256" key="1">
    <source>
        <dbReference type="ARBA" id="ARBA00005594"/>
    </source>
</evidence>
<keyword evidence="5 9" id="KW-0067">ATP-binding</keyword>
<keyword evidence="4 9" id="KW-0547">Nucleotide-binding</keyword>
<evidence type="ECO:0000256" key="5">
    <source>
        <dbReference type="ARBA" id="ARBA00022840"/>
    </source>
</evidence>
<evidence type="ECO:0000256" key="6">
    <source>
        <dbReference type="ARBA" id="ARBA00022917"/>
    </source>
</evidence>
<dbReference type="PRINTS" id="PR01039">
    <property type="entry name" value="TRNASYNTHTRP"/>
</dbReference>
<dbReference type="Gene3D" id="1.10.240.10">
    <property type="entry name" value="Tyrosyl-Transfer RNA Synthetase"/>
    <property type="match status" value="1"/>
</dbReference>
<dbReference type="Gene3D" id="3.40.50.620">
    <property type="entry name" value="HUPs"/>
    <property type="match status" value="1"/>
</dbReference>
<keyword evidence="7 9" id="KW-0030">Aminoacyl-tRNA synthetase</keyword>
<name>A0AAV9VMG4_9PEZI</name>
<dbReference type="InterPro" id="IPR014729">
    <property type="entry name" value="Rossmann-like_a/b/a_fold"/>
</dbReference>
<sequence>MQSIRICGNASRHVGCRLALAGRRALPIALRNVFQKPTSCDQLRGQSTSTTPPTHPEVIFSGIQPTGVPHLGNYLGALKQWVDLQNSAPPSTELLYCVVDLHAITQPQDPNDLRRRRQDTMAMLLAVGLKAERCVIFEQSRVPAHSQLMWILSTLAPTNLLARQTQWKSKLAESEDRSPLDPDGSSKLKLGLFSYPVLQAADILLYKTTLVPVGEDQIQHLELARSLAGKFNRTFGKILVVPKVKLAPAKRVMSLTNPSSKMSKSGAVNSQINLDHSEAEIRLRIRSALTDSIHGISYDREARPGVSNLIEMLGNMTNRDDFGVIASECEGLSMKDFKDRVADSVVEGLKGIKEEYERIKGDAAYLEEVSQMGAEKANRKANETLGKVMEVMGMGTDHDPAPSSS</sequence>
<keyword evidence="3 9" id="KW-0436">Ligase</keyword>
<keyword evidence="11" id="KW-1185">Reference proteome</keyword>